<evidence type="ECO:0000256" key="9">
    <source>
        <dbReference type="ARBA" id="ARBA00022837"/>
    </source>
</evidence>
<evidence type="ECO:0000256" key="15">
    <source>
        <dbReference type="ARBA" id="ARBA00023180"/>
    </source>
</evidence>
<keyword evidence="3" id="KW-1003">Cell membrane</keyword>
<feature type="disulfide bond" evidence="16">
    <location>
        <begin position="824"/>
        <end position="833"/>
    </location>
</feature>
<evidence type="ECO:0000259" key="17">
    <source>
        <dbReference type="PROSITE" id="PS50026"/>
    </source>
</evidence>
<dbReference type="GO" id="GO:0030154">
    <property type="term" value="P:cell differentiation"/>
    <property type="evidence" value="ECO:0007669"/>
    <property type="project" value="UniProtKB-KW"/>
</dbReference>
<dbReference type="PANTHER" id="PTHR24033">
    <property type="entry name" value="EGF-LIKE DOMAIN-CONTAINING PROTEIN"/>
    <property type="match status" value="1"/>
</dbReference>
<feature type="disulfide bond" evidence="16">
    <location>
        <begin position="496"/>
        <end position="505"/>
    </location>
</feature>
<dbReference type="PROSITE" id="PS00022">
    <property type="entry name" value="EGF_1"/>
    <property type="match status" value="8"/>
</dbReference>
<evidence type="ECO:0000256" key="13">
    <source>
        <dbReference type="ARBA" id="ARBA00023136"/>
    </source>
</evidence>
<name>A0A210QX95_MIZYE</name>
<feature type="disulfide bond" evidence="16">
    <location>
        <begin position="401"/>
        <end position="418"/>
    </location>
</feature>
<keyword evidence="19" id="KW-1185">Reference proteome</keyword>
<evidence type="ECO:0000256" key="2">
    <source>
        <dbReference type="ARBA" id="ARBA00022473"/>
    </source>
</evidence>
<evidence type="ECO:0000256" key="6">
    <source>
        <dbReference type="ARBA" id="ARBA00022729"/>
    </source>
</evidence>
<feature type="disulfide bond" evidence="16">
    <location>
        <begin position="863"/>
        <end position="872"/>
    </location>
</feature>
<reference evidence="18 19" key="1">
    <citation type="journal article" date="2017" name="Nat. Ecol. Evol.">
        <title>Scallop genome provides insights into evolution of bilaterian karyotype and development.</title>
        <authorList>
            <person name="Wang S."/>
            <person name="Zhang J."/>
            <person name="Jiao W."/>
            <person name="Li J."/>
            <person name="Xun X."/>
            <person name="Sun Y."/>
            <person name="Guo X."/>
            <person name="Huan P."/>
            <person name="Dong B."/>
            <person name="Zhang L."/>
            <person name="Hu X."/>
            <person name="Sun X."/>
            <person name="Wang J."/>
            <person name="Zhao C."/>
            <person name="Wang Y."/>
            <person name="Wang D."/>
            <person name="Huang X."/>
            <person name="Wang R."/>
            <person name="Lv J."/>
            <person name="Li Y."/>
            <person name="Zhang Z."/>
            <person name="Liu B."/>
            <person name="Lu W."/>
            <person name="Hui Y."/>
            <person name="Liang J."/>
            <person name="Zhou Z."/>
            <person name="Hou R."/>
            <person name="Li X."/>
            <person name="Liu Y."/>
            <person name="Li H."/>
            <person name="Ning X."/>
            <person name="Lin Y."/>
            <person name="Zhao L."/>
            <person name="Xing Q."/>
            <person name="Dou J."/>
            <person name="Li Y."/>
            <person name="Mao J."/>
            <person name="Guo H."/>
            <person name="Dou H."/>
            <person name="Li T."/>
            <person name="Mu C."/>
            <person name="Jiang W."/>
            <person name="Fu Q."/>
            <person name="Fu X."/>
            <person name="Miao Y."/>
            <person name="Liu J."/>
            <person name="Yu Q."/>
            <person name="Li R."/>
            <person name="Liao H."/>
            <person name="Li X."/>
            <person name="Kong Y."/>
            <person name="Jiang Z."/>
            <person name="Chourrout D."/>
            <person name="Li R."/>
            <person name="Bao Z."/>
        </authorList>
    </citation>
    <scope>NUCLEOTIDE SEQUENCE [LARGE SCALE GENOMIC DNA]</scope>
    <source>
        <strain evidence="18 19">PY_sf001</strain>
    </source>
</reference>
<evidence type="ECO:0000256" key="3">
    <source>
        <dbReference type="ARBA" id="ARBA00022475"/>
    </source>
</evidence>
<protein>
    <submittedName>
        <fullName evidence="18">Fibrous sheath-interacting protein 1</fullName>
    </submittedName>
</protein>
<feature type="disulfide bond" evidence="16">
    <location>
        <begin position="420"/>
        <end position="429"/>
    </location>
</feature>
<evidence type="ECO:0000256" key="16">
    <source>
        <dbReference type="PROSITE-ProRule" id="PRU00076"/>
    </source>
</evidence>
<keyword evidence="2" id="KW-0217">Developmental protein</keyword>
<dbReference type="InterPro" id="IPR001881">
    <property type="entry name" value="EGF-like_Ca-bd_dom"/>
</dbReference>
<keyword evidence="13" id="KW-0472">Membrane</keyword>
<sequence length="1466" mass="155787">MSPNVAVRFEGLSWTPLSKQPTIKQWHMQLKVNAKQRSDTNRRNRSPIVQITPYMRLGINRNYTLSVPTIDQDGDYFECRKMAFIEFIDLQTANKLKNIDIRKDCFIHIDTSSPEYQVGDSAVIAVTIQDFNRDNIKLAGDPHPLRQRYAIGRSLSAVPVQFYIEIVLKDDAPVIIDPTPLEQQMFTVFVGSILKLKVVAKPTNPTRTLSHFFFTRRDGVVPQTSVVTDETVIDPLAKSQSVLWTPVASDLGDHILCVRVEDSAGFDALPRCFIIRVKAAPVGVGSQIVQGKPAFLRFPSNGEISCLVGSSCRFPIYAVSTSPGGITDISLTSSEAAGCHVSAIRDASAIHIGAKMVDMTFQDSSFGRKKICLRAADANSVIMKCFEAVVQPKDPCEVQPCRNSAECVTNGDRTSYVCICPPGYTGIACDIAPDKCNPNPCKFGGICIPHGIQVECRCTSGFFGTYCENAVDKCRPDPCGKHGVCEETPTGYTCHCQDGYSGNSCTGPVSPPVNACNLNPRAVGCNCGAQCVAPNGICVGAPGSGTCLCSKGFTGPDCQSQSSLGGQDPIFVPPTPEAEDLIKCEQNSYLSTTCIFAVYTSPDTGMSTAPLVKTILPPSKVRISVSPAADPKIPGILNIYRFDIKIQAQPKAAPKLHVCLQVAKSSDSTHPTDTKCFNVEYVFKHGIDPWGTSISPAPANTFVDPTLPDQSEIVCEIGKPCHFFVFASKVASICKHVLASDTVSTAVFDPSDVGTSCMTNIVCDFKSSAIAGTRKKICLKSGDLGDVRCFYLRSVTSIVDHCASSPCKNGGVCGSTQGTYVCTCTAGFTGQSCEKGPCPPTVPPHCNNGGYCYSIGATRNCFCKLGFSGQTCADNSKDTVVNPQANGAKFKDGTIPKEVKCYVGQPCQIPTTLIGDPGTRPVVSPGYVNGNLDVHGTTVTKDPSSPTDYHTSVEVVSKTSGKHQICIQSNNPAGQSADEICFMVNAVNGQLNLPSKSHAYFIDPSLPDGSSVECKTGKACHLSLWVHNYDGEDACPSVKSSQDIYSGVYIHQATGTSASGPCKVDVVFHNDQPKTYTGICFTSTSSRQDVFGGDGEVRCYDVTIVDTLSVVGSCSSTLCENGAFCDGHRTTPKCACLSGFSGPLCHQTHGESLTSPAPVPGVTQSTFGDLAVPKEIKCTLHQECEVPFTFTKPGGGTGTQPSLNLGQIDSGLTVTPAIVSKDPHSPEGTYQGKVKVVGNTPGNKKVCVHTPTSSPDVVGDDICFNVDVTNPTGSSAAPNVAQPHFIEPTVQPQSTLQCEPGRICHVILQMSPGINHGCPSVVQAQGPSDDLHLFHSDSNTVIGSCAVDVTLTPPASKHGTDTLCFDTSLPYIPGEHRCFKVDYSHIVSGPCTGITCHNGGVCGANGQCVCPIDRSGPNCENSGNQGPAHTAVPPKFTDMALPTDVKCEINTECVIPLMVNGAQATL</sequence>
<feature type="domain" description="EGF-like" evidence="17">
    <location>
        <begin position="526"/>
        <end position="559"/>
    </location>
</feature>
<keyword evidence="7" id="KW-0677">Repeat</keyword>
<dbReference type="InterPro" id="IPR000742">
    <property type="entry name" value="EGF"/>
</dbReference>
<organism evidence="18 19">
    <name type="scientific">Mizuhopecten yessoensis</name>
    <name type="common">Japanese scallop</name>
    <name type="synonym">Patinopecten yessoensis</name>
    <dbReference type="NCBI Taxonomy" id="6573"/>
    <lineage>
        <taxon>Eukaryota</taxon>
        <taxon>Metazoa</taxon>
        <taxon>Spiralia</taxon>
        <taxon>Lophotrochozoa</taxon>
        <taxon>Mollusca</taxon>
        <taxon>Bivalvia</taxon>
        <taxon>Autobranchia</taxon>
        <taxon>Pteriomorphia</taxon>
        <taxon>Pectinida</taxon>
        <taxon>Pectinoidea</taxon>
        <taxon>Pectinidae</taxon>
        <taxon>Mizuhopecten</taxon>
    </lineage>
</organism>
<dbReference type="SUPFAM" id="SSF57196">
    <property type="entry name" value="EGF/Laminin"/>
    <property type="match status" value="6"/>
</dbReference>
<keyword evidence="9" id="KW-0106">Calcium</keyword>
<dbReference type="InterPro" id="IPR051830">
    <property type="entry name" value="NOTCH_homolog"/>
</dbReference>
<evidence type="ECO:0000256" key="14">
    <source>
        <dbReference type="ARBA" id="ARBA00023157"/>
    </source>
</evidence>
<feature type="disulfide bond" evidence="16">
    <location>
        <begin position="1410"/>
        <end position="1419"/>
    </location>
</feature>
<feature type="domain" description="EGF-like" evidence="17">
    <location>
        <begin position="432"/>
        <end position="468"/>
    </location>
</feature>
<evidence type="ECO:0000256" key="10">
    <source>
        <dbReference type="ARBA" id="ARBA00022843"/>
    </source>
</evidence>
<proteinExistence type="predicted"/>
<dbReference type="FunFam" id="2.10.25.10:FF:000391">
    <property type="entry name" value="Weary, isoform C"/>
    <property type="match status" value="1"/>
</dbReference>
<dbReference type="SMART" id="SM00179">
    <property type="entry name" value="EGF_CA"/>
    <property type="match status" value="3"/>
</dbReference>
<feature type="domain" description="EGF-like" evidence="17">
    <location>
        <begin position="470"/>
        <end position="506"/>
    </location>
</feature>
<feature type="domain" description="EGF-like" evidence="17">
    <location>
        <begin position="1387"/>
        <end position="1420"/>
    </location>
</feature>
<evidence type="ECO:0000256" key="8">
    <source>
        <dbReference type="ARBA" id="ARBA00022782"/>
    </source>
</evidence>
<dbReference type="SMART" id="SM00181">
    <property type="entry name" value="EGF"/>
    <property type="match status" value="8"/>
</dbReference>
<feature type="disulfide bond" evidence="16">
    <location>
        <begin position="549"/>
        <end position="558"/>
    </location>
</feature>
<feature type="disulfide bond" evidence="16">
    <location>
        <begin position="1136"/>
        <end position="1145"/>
    </location>
</feature>
<keyword evidence="14 16" id="KW-1015">Disulfide bond</keyword>
<keyword evidence="6" id="KW-0732">Signal</keyword>
<dbReference type="PROSITE" id="PS01186">
    <property type="entry name" value="EGF_2"/>
    <property type="match status" value="7"/>
</dbReference>
<keyword evidence="5" id="KW-0812">Transmembrane</keyword>
<keyword evidence="10" id="KW-0832">Ubl conjugation</keyword>
<dbReference type="PROSITE" id="PS50026">
    <property type="entry name" value="EGF_3"/>
    <property type="match status" value="8"/>
</dbReference>
<dbReference type="GO" id="GO:0005886">
    <property type="term" value="C:plasma membrane"/>
    <property type="evidence" value="ECO:0007669"/>
    <property type="project" value="UniProtKB-SubCell"/>
</dbReference>
<keyword evidence="15" id="KW-0325">Glycoprotein</keyword>
<comment type="caution">
    <text evidence="16">Lacks conserved residue(s) required for the propagation of feature annotation.</text>
</comment>
<evidence type="ECO:0000256" key="7">
    <source>
        <dbReference type="ARBA" id="ARBA00022737"/>
    </source>
</evidence>
<dbReference type="Pfam" id="PF00008">
    <property type="entry name" value="EGF"/>
    <property type="match status" value="3"/>
</dbReference>
<gene>
    <name evidence="18" type="ORF">KP79_PYT10497</name>
</gene>
<dbReference type="PANTHER" id="PTHR24033:SF151">
    <property type="entry name" value="NOTCH 2"/>
    <property type="match status" value="1"/>
</dbReference>
<dbReference type="GO" id="GO:0005509">
    <property type="term" value="F:calcium ion binding"/>
    <property type="evidence" value="ECO:0007669"/>
    <property type="project" value="InterPro"/>
</dbReference>
<evidence type="ECO:0000256" key="5">
    <source>
        <dbReference type="ARBA" id="ARBA00022692"/>
    </source>
</evidence>
<evidence type="ECO:0000313" key="19">
    <source>
        <dbReference type="Proteomes" id="UP000242188"/>
    </source>
</evidence>
<accession>A0A210QX95</accession>
<comment type="caution">
    <text evidence="18">The sequence shown here is derived from an EMBL/GenBank/DDBJ whole genome shotgun (WGS) entry which is preliminary data.</text>
</comment>
<feature type="domain" description="EGF-like" evidence="17">
    <location>
        <begin position="798"/>
        <end position="834"/>
    </location>
</feature>
<dbReference type="OrthoDB" id="6144717at2759"/>
<dbReference type="GO" id="GO:0007219">
    <property type="term" value="P:Notch signaling pathway"/>
    <property type="evidence" value="ECO:0007669"/>
    <property type="project" value="UniProtKB-KW"/>
</dbReference>
<dbReference type="FunFam" id="2.10.25.10:FF:000368">
    <property type="entry name" value="Delta-like 3 (Drosophila), isoform CRA_b"/>
    <property type="match status" value="1"/>
</dbReference>
<evidence type="ECO:0000256" key="11">
    <source>
        <dbReference type="ARBA" id="ARBA00022976"/>
    </source>
</evidence>
<dbReference type="Proteomes" id="UP000242188">
    <property type="component" value="Unassembled WGS sequence"/>
</dbReference>
<keyword evidence="11" id="KW-0914">Notch signaling pathway</keyword>
<feature type="disulfide bond" evidence="16">
    <location>
        <begin position="458"/>
        <end position="467"/>
    </location>
</feature>
<evidence type="ECO:0000313" key="18">
    <source>
        <dbReference type="EMBL" id="OWF53399.1"/>
    </source>
</evidence>
<dbReference type="STRING" id="6573.A0A210QX95"/>
<evidence type="ECO:0000256" key="1">
    <source>
        <dbReference type="ARBA" id="ARBA00004251"/>
    </source>
</evidence>
<dbReference type="EMBL" id="NEDP02001349">
    <property type="protein sequence ID" value="OWF53399.1"/>
    <property type="molecule type" value="Genomic_DNA"/>
</dbReference>
<dbReference type="Gene3D" id="2.10.25.10">
    <property type="entry name" value="Laminin"/>
    <property type="match status" value="4"/>
</dbReference>
<feature type="domain" description="EGF-like" evidence="17">
    <location>
        <begin position="1110"/>
        <end position="1146"/>
    </location>
</feature>
<keyword evidence="8" id="KW-0221">Differentiation</keyword>
<keyword evidence="12" id="KW-1133">Transmembrane helix</keyword>
<evidence type="ECO:0000256" key="12">
    <source>
        <dbReference type="ARBA" id="ARBA00022989"/>
    </source>
</evidence>
<feature type="domain" description="EGF-like" evidence="17">
    <location>
        <begin position="392"/>
        <end position="430"/>
    </location>
</feature>
<dbReference type="CDD" id="cd00054">
    <property type="entry name" value="EGF_CA"/>
    <property type="match status" value="3"/>
</dbReference>
<feature type="domain" description="EGF-like" evidence="17">
    <location>
        <begin position="835"/>
        <end position="873"/>
    </location>
</feature>
<comment type="subcellular location">
    <subcellularLocation>
        <location evidence="1">Cell membrane</location>
        <topology evidence="1">Single-pass type I membrane protein</topology>
    </subcellularLocation>
</comment>
<keyword evidence="4 16" id="KW-0245">EGF-like domain</keyword>
<evidence type="ECO:0000256" key="4">
    <source>
        <dbReference type="ARBA" id="ARBA00022536"/>
    </source>
</evidence>